<dbReference type="AlphaFoldDB" id="A0A4U9XH24"/>
<evidence type="ECO:0000313" key="1">
    <source>
        <dbReference type="EMBL" id="VTS12423.1"/>
    </source>
</evidence>
<organism evidence="1 2">
    <name type="scientific">Streptococcus pseudoporcinus</name>
    <dbReference type="NCBI Taxonomy" id="361101"/>
    <lineage>
        <taxon>Bacteria</taxon>
        <taxon>Bacillati</taxon>
        <taxon>Bacillota</taxon>
        <taxon>Bacilli</taxon>
        <taxon>Lactobacillales</taxon>
        <taxon>Streptococcaceae</taxon>
        <taxon>Streptococcus</taxon>
    </lineage>
</organism>
<sequence length="47" mass="4882">MSTFIIASLIVGGGVLGISSYLKQRGSCNDCNCSCPVKGKTKDDKSV</sequence>
<evidence type="ECO:0008006" key="3">
    <source>
        <dbReference type="Google" id="ProtNLM"/>
    </source>
</evidence>
<gene>
    <name evidence="1" type="ORF">NCTC5386_00233</name>
</gene>
<accession>A0A4U9XH24</accession>
<dbReference type="Proteomes" id="UP000394068">
    <property type="component" value="Unassembled WGS sequence"/>
</dbReference>
<protein>
    <recommendedName>
        <fullName evidence="3">FeoB-associated Cys-rich membrane protein</fullName>
    </recommendedName>
</protein>
<proteinExistence type="predicted"/>
<name>A0A4U9XH24_9STRE</name>
<reference evidence="1 2" key="1">
    <citation type="submission" date="2019-05" db="EMBL/GenBank/DDBJ databases">
        <authorList>
            <consortium name="Pathogen Informatics"/>
        </authorList>
    </citation>
    <scope>NUCLEOTIDE SEQUENCE [LARGE SCALE GENOMIC DNA]</scope>
    <source>
        <strain evidence="1 2">NCTC5386</strain>
    </source>
</reference>
<dbReference type="RefSeq" id="WP_142355102.1">
    <property type="nucleotide sequence ID" value="NZ_CABEHT010000001.1"/>
</dbReference>
<dbReference type="EMBL" id="CABEHT010000001">
    <property type="protein sequence ID" value="VTS12423.1"/>
    <property type="molecule type" value="Genomic_DNA"/>
</dbReference>
<evidence type="ECO:0000313" key="2">
    <source>
        <dbReference type="Proteomes" id="UP000394068"/>
    </source>
</evidence>